<feature type="signal peptide" evidence="2">
    <location>
        <begin position="1"/>
        <end position="22"/>
    </location>
</feature>
<evidence type="ECO:0000256" key="2">
    <source>
        <dbReference type="SAM" id="SignalP"/>
    </source>
</evidence>
<proteinExistence type="predicted"/>
<comment type="caution">
    <text evidence="3">The sequence shown here is derived from an EMBL/GenBank/DDBJ whole genome shotgun (WGS) entry which is preliminary data.</text>
</comment>
<feature type="chain" id="PRO_5024343288" evidence="2">
    <location>
        <begin position="23"/>
        <end position="188"/>
    </location>
</feature>
<protein>
    <submittedName>
        <fullName evidence="3">Uncharacterized protein</fullName>
    </submittedName>
</protein>
<accession>A0A5N6Q5G3</accession>
<dbReference type="EMBL" id="SZYD01000001">
    <property type="protein sequence ID" value="KAD7479849.1"/>
    <property type="molecule type" value="Genomic_DNA"/>
</dbReference>
<dbReference type="Proteomes" id="UP000326396">
    <property type="component" value="Linkage Group LG1"/>
</dbReference>
<evidence type="ECO:0000313" key="3">
    <source>
        <dbReference type="EMBL" id="KAD7479849.1"/>
    </source>
</evidence>
<feature type="region of interest" description="Disordered" evidence="1">
    <location>
        <begin position="32"/>
        <end position="75"/>
    </location>
</feature>
<keyword evidence="2" id="KW-0732">Signal</keyword>
<reference evidence="3 4" key="1">
    <citation type="submission" date="2019-05" db="EMBL/GenBank/DDBJ databases">
        <title>Mikania micrantha, genome provides insights into the molecular mechanism of rapid growth.</title>
        <authorList>
            <person name="Liu B."/>
        </authorList>
    </citation>
    <scope>NUCLEOTIDE SEQUENCE [LARGE SCALE GENOMIC DNA]</scope>
    <source>
        <strain evidence="3">NLD-2019</strain>
        <tissue evidence="3">Leaf</tissue>
    </source>
</reference>
<dbReference type="AlphaFoldDB" id="A0A5N6Q5G3"/>
<gene>
    <name evidence="3" type="ORF">E3N88_02985</name>
</gene>
<sequence>MKYNCFTLLLLVLYGLLLVSFAKRTNPTQTHVPEVVGAQKGIRNTGGGRWSGPKHDKDIGPKGRGSGIHPNSPRTWGGFGGWPVHNDGVGPNGKGGGKTSAVYGPYLQQKSWTKRGKEVKTELVRAIRRNSRASEVVATAGCVGAGGSVDGGDSPDLRWPAVVVVILGALVVEGAYNVRRRGECVFLF</sequence>
<evidence type="ECO:0000256" key="1">
    <source>
        <dbReference type="SAM" id="MobiDB-lite"/>
    </source>
</evidence>
<keyword evidence="4" id="KW-1185">Reference proteome</keyword>
<name>A0A5N6Q5G3_9ASTR</name>
<evidence type="ECO:0000313" key="4">
    <source>
        <dbReference type="Proteomes" id="UP000326396"/>
    </source>
</evidence>
<organism evidence="3 4">
    <name type="scientific">Mikania micrantha</name>
    <name type="common">bitter vine</name>
    <dbReference type="NCBI Taxonomy" id="192012"/>
    <lineage>
        <taxon>Eukaryota</taxon>
        <taxon>Viridiplantae</taxon>
        <taxon>Streptophyta</taxon>
        <taxon>Embryophyta</taxon>
        <taxon>Tracheophyta</taxon>
        <taxon>Spermatophyta</taxon>
        <taxon>Magnoliopsida</taxon>
        <taxon>eudicotyledons</taxon>
        <taxon>Gunneridae</taxon>
        <taxon>Pentapetalae</taxon>
        <taxon>asterids</taxon>
        <taxon>campanulids</taxon>
        <taxon>Asterales</taxon>
        <taxon>Asteraceae</taxon>
        <taxon>Asteroideae</taxon>
        <taxon>Heliantheae alliance</taxon>
        <taxon>Eupatorieae</taxon>
        <taxon>Mikania</taxon>
    </lineage>
</organism>